<name>A0A915YL41_9BACT</name>
<dbReference type="Pfam" id="PF01557">
    <property type="entry name" value="FAA_hydrolase"/>
    <property type="match status" value="1"/>
</dbReference>
<dbReference type="PANTHER" id="PTHR11820">
    <property type="entry name" value="ACYLPYRUVASE"/>
    <property type="match status" value="1"/>
</dbReference>
<dbReference type="KEGG" id="aup:AsAng_0058820"/>
<dbReference type="GO" id="GO:0046872">
    <property type="term" value="F:metal ion binding"/>
    <property type="evidence" value="ECO:0007669"/>
    <property type="project" value="UniProtKB-KW"/>
</dbReference>
<dbReference type="InterPro" id="IPR036663">
    <property type="entry name" value="Fumarylacetoacetase_C_sf"/>
</dbReference>
<dbReference type="InterPro" id="IPR011234">
    <property type="entry name" value="Fumarylacetoacetase-like_C"/>
</dbReference>
<evidence type="ECO:0000259" key="2">
    <source>
        <dbReference type="Pfam" id="PF01557"/>
    </source>
</evidence>
<dbReference type="RefSeq" id="WP_264790282.1">
    <property type="nucleotide sequence ID" value="NZ_AP026867.1"/>
</dbReference>
<dbReference type="AlphaFoldDB" id="A0A915YL41"/>
<organism evidence="3 4">
    <name type="scientific">Aureispira anguillae</name>
    <dbReference type="NCBI Taxonomy" id="2864201"/>
    <lineage>
        <taxon>Bacteria</taxon>
        <taxon>Pseudomonadati</taxon>
        <taxon>Bacteroidota</taxon>
        <taxon>Saprospiria</taxon>
        <taxon>Saprospirales</taxon>
        <taxon>Saprospiraceae</taxon>
        <taxon>Aureispira</taxon>
    </lineage>
</organism>
<dbReference type="Proteomes" id="UP001060919">
    <property type="component" value="Chromosome"/>
</dbReference>
<proteinExistence type="predicted"/>
<keyword evidence="3" id="KW-0378">Hydrolase</keyword>
<gene>
    <name evidence="3" type="ORF">AsAng_0058820</name>
</gene>
<protein>
    <submittedName>
        <fullName evidence="3">Fumarylacetoacetate hydrolase family protein</fullName>
    </submittedName>
</protein>
<dbReference type="SUPFAM" id="SSF56529">
    <property type="entry name" value="FAH"/>
    <property type="match status" value="1"/>
</dbReference>
<reference evidence="3" key="1">
    <citation type="submission" date="2022-09" db="EMBL/GenBank/DDBJ databases">
        <title>Aureispira anguillicida sp. nov., isolated from Leptocephalus of Japanese eel Anguilla japonica.</title>
        <authorList>
            <person name="Yuasa K."/>
            <person name="Mekata T."/>
            <person name="Ikunari K."/>
        </authorList>
    </citation>
    <scope>NUCLEOTIDE SEQUENCE</scope>
    <source>
        <strain evidence="3">EL160426</strain>
    </source>
</reference>
<evidence type="ECO:0000313" key="4">
    <source>
        <dbReference type="Proteomes" id="UP001060919"/>
    </source>
</evidence>
<accession>A0A915YL41</accession>
<dbReference type="PANTHER" id="PTHR11820:SF7">
    <property type="entry name" value="ACYLPYRUVASE FAHD1, MITOCHONDRIAL"/>
    <property type="match status" value="1"/>
</dbReference>
<sequence>MKIICVGRNYAAHAEELNNPIPQTPLLFLKPDTAQLLDGFPLYYPDFTKDLHYEAEILLKICKNGKHIAPQFASEYYNEVSIGIDFTARDVQNRCKEKGHPWEIAKAWNHSAAIGQFIPLKEAQNKNGVIDFSLTKNEEVVQQGVSSDMLTNFDELITYISKYFMLLRGDVIFTGTPKGVGSVQIGDQLKGFIGTQQLLSCAIK</sequence>
<evidence type="ECO:0000313" key="3">
    <source>
        <dbReference type="EMBL" id="BDS15098.1"/>
    </source>
</evidence>
<keyword evidence="4" id="KW-1185">Reference proteome</keyword>
<evidence type="ECO:0000256" key="1">
    <source>
        <dbReference type="ARBA" id="ARBA00022723"/>
    </source>
</evidence>
<feature type="domain" description="Fumarylacetoacetase-like C-terminal" evidence="2">
    <location>
        <begin position="2"/>
        <end position="189"/>
    </location>
</feature>
<dbReference type="Gene3D" id="3.90.850.10">
    <property type="entry name" value="Fumarylacetoacetase-like, C-terminal domain"/>
    <property type="match status" value="1"/>
</dbReference>
<dbReference type="EMBL" id="AP026867">
    <property type="protein sequence ID" value="BDS15098.1"/>
    <property type="molecule type" value="Genomic_DNA"/>
</dbReference>
<dbReference type="GO" id="GO:0018773">
    <property type="term" value="F:acetylpyruvate hydrolase activity"/>
    <property type="evidence" value="ECO:0007669"/>
    <property type="project" value="TreeGrafter"/>
</dbReference>
<keyword evidence="1" id="KW-0479">Metal-binding</keyword>